<dbReference type="KEGG" id="cps:CPS_4892"/>
<evidence type="ECO:0000313" key="2">
    <source>
        <dbReference type="Proteomes" id="UP000000547"/>
    </source>
</evidence>
<dbReference type="STRING" id="167879.CPS_4892"/>
<organism evidence="1 2">
    <name type="scientific">Colwellia psychrerythraea (strain 34H / ATCC BAA-681)</name>
    <name type="common">Vibrio psychroerythus</name>
    <dbReference type="NCBI Taxonomy" id="167879"/>
    <lineage>
        <taxon>Bacteria</taxon>
        <taxon>Pseudomonadati</taxon>
        <taxon>Pseudomonadota</taxon>
        <taxon>Gammaproteobacteria</taxon>
        <taxon>Alteromonadales</taxon>
        <taxon>Colwelliaceae</taxon>
        <taxon>Colwellia</taxon>
    </lineage>
</organism>
<dbReference type="EMBL" id="CP000083">
    <property type="protein sequence ID" value="AAZ24805.1"/>
    <property type="molecule type" value="Genomic_DNA"/>
</dbReference>
<gene>
    <name evidence="1" type="ordered locus">CPS_4892</name>
</gene>
<evidence type="ECO:0000313" key="1">
    <source>
        <dbReference type="EMBL" id="AAZ24805.1"/>
    </source>
</evidence>
<dbReference type="Proteomes" id="UP000000547">
    <property type="component" value="Chromosome"/>
</dbReference>
<dbReference type="HOGENOM" id="CLU_3232220_0_0_6"/>
<protein>
    <submittedName>
        <fullName evidence="1">Uncharacterized protein</fullName>
    </submittedName>
</protein>
<proteinExistence type="predicted"/>
<sequence>MGISEQFMNLVASVFKGMTINKKMRLAHELLTILNEHFEVAWV</sequence>
<reference evidence="1" key="1">
    <citation type="journal article" date="2005" name="Proc. Natl. Acad. Sci. U.S.A.">
        <title>The psychrophilic lifestyle as revealed by the genome sequence of Colwellia psychrerythraea 34H through genomic and proteomic analyses.</title>
        <authorList>
            <person name="Methe B.A."/>
            <person name="Nelson K.E."/>
            <person name="Deming J.W."/>
            <person name="Momen B."/>
            <person name="Melamud E."/>
            <person name="Zhang X."/>
            <person name="Moult J."/>
            <person name="Madupu R."/>
            <person name="Nelson W.C."/>
            <person name="Dodson R.J."/>
            <person name="Brinkac L.M."/>
            <person name="Daugherty S.C."/>
            <person name="Durkin A.S."/>
            <person name="DeBoy R.T."/>
            <person name="Kolonay J.F."/>
            <person name="Sullivan S.A."/>
            <person name="Zhou L."/>
            <person name="Davidsen T.M."/>
            <person name="Wu M."/>
            <person name="Huston A.L."/>
            <person name="Lewis M."/>
            <person name="Weaver B."/>
            <person name="Weidman J.F."/>
            <person name="Khouri H."/>
            <person name="Utterback T.R."/>
            <person name="Feldblyum T.V."/>
            <person name="Fraser C.M."/>
        </authorList>
    </citation>
    <scope>NUCLEOTIDE SEQUENCE [LARGE SCALE GENOMIC DNA]</scope>
    <source>
        <strain evidence="1">34H</strain>
    </source>
</reference>
<name>Q47UJ2_COLP3</name>
<accession>Q47UJ2</accession>
<dbReference type="AlphaFoldDB" id="Q47UJ2"/>